<dbReference type="SUPFAM" id="SSF56935">
    <property type="entry name" value="Porins"/>
    <property type="match status" value="1"/>
</dbReference>
<dbReference type="Pfam" id="PF07715">
    <property type="entry name" value="Plug"/>
    <property type="match status" value="1"/>
</dbReference>
<dbReference type="Proteomes" id="UP000198639">
    <property type="component" value="Unassembled WGS sequence"/>
</dbReference>
<keyword evidence="9 17" id="KW-0675">Receptor</keyword>
<evidence type="ECO:0000256" key="8">
    <source>
        <dbReference type="ARBA" id="ARBA00023136"/>
    </source>
</evidence>
<dbReference type="EMBL" id="FOLD01000016">
    <property type="protein sequence ID" value="SFD10809.1"/>
    <property type="molecule type" value="Genomic_DNA"/>
</dbReference>
<evidence type="ECO:0000256" key="9">
    <source>
        <dbReference type="ARBA" id="ARBA00023170"/>
    </source>
</evidence>
<feature type="chain" id="PRO_5011475386" evidence="14">
    <location>
        <begin position="25"/>
        <end position="723"/>
    </location>
</feature>
<keyword evidence="5 11" id="KW-0812">Transmembrane</keyword>
<dbReference type="AlphaFoldDB" id="A0A1I1PLP9"/>
<evidence type="ECO:0000256" key="6">
    <source>
        <dbReference type="ARBA" id="ARBA00022729"/>
    </source>
</evidence>
<dbReference type="InterPro" id="IPR012910">
    <property type="entry name" value="Plug_dom"/>
</dbReference>
<keyword evidence="7 12" id="KW-0798">TonB box</keyword>
<reference evidence="18" key="1">
    <citation type="submission" date="2016-10" db="EMBL/GenBank/DDBJ databases">
        <authorList>
            <person name="Varghese N."/>
            <person name="Submissions S."/>
        </authorList>
    </citation>
    <scope>NUCLEOTIDE SEQUENCE [LARGE SCALE GENOMIC DNA]</scope>
    <source>
        <strain evidence="18">CGMCC 1.12041</strain>
    </source>
</reference>
<feature type="compositionally biased region" description="Polar residues" evidence="13">
    <location>
        <begin position="489"/>
        <end position="504"/>
    </location>
</feature>
<comment type="subcellular location">
    <subcellularLocation>
        <location evidence="1 11">Cell outer membrane</location>
        <topology evidence="1 11">Multi-pass membrane protein</topology>
    </subcellularLocation>
</comment>
<evidence type="ECO:0000256" key="7">
    <source>
        <dbReference type="ARBA" id="ARBA00023077"/>
    </source>
</evidence>
<dbReference type="InterPro" id="IPR000531">
    <property type="entry name" value="Beta-barrel_TonB"/>
</dbReference>
<feature type="domain" description="TonB-dependent receptor-like beta-barrel" evidence="15">
    <location>
        <begin position="267"/>
        <end position="683"/>
    </location>
</feature>
<organism evidence="17 18">
    <name type="scientific">Massilia yuzhufengensis</name>
    <dbReference type="NCBI Taxonomy" id="1164594"/>
    <lineage>
        <taxon>Bacteria</taxon>
        <taxon>Pseudomonadati</taxon>
        <taxon>Pseudomonadota</taxon>
        <taxon>Betaproteobacteria</taxon>
        <taxon>Burkholderiales</taxon>
        <taxon>Oxalobacteraceae</taxon>
        <taxon>Telluria group</taxon>
        <taxon>Massilia</taxon>
    </lineage>
</organism>
<keyword evidence="10 11" id="KW-0998">Cell outer membrane</keyword>
<evidence type="ECO:0000256" key="1">
    <source>
        <dbReference type="ARBA" id="ARBA00004571"/>
    </source>
</evidence>
<dbReference type="InterPro" id="IPR039426">
    <property type="entry name" value="TonB-dep_rcpt-like"/>
</dbReference>
<evidence type="ECO:0000313" key="18">
    <source>
        <dbReference type="Proteomes" id="UP000198639"/>
    </source>
</evidence>
<evidence type="ECO:0000313" key="17">
    <source>
        <dbReference type="EMBL" id="SFD10809.1"/>
    </source>
</evidence>
<evidence type="ECO:0000259" key="15">
    <source>
        <dbReference type="Pfam" id="PF00593"/>
    </source>
</evidence>
<keyword evidence="18" id="KW-1185">Reference proteome</keyword>
<dbReference type="InterPro" id="IPR037066">
    <property type="entry name" value="Plug_dom_sf"/>
</dbReference>
<dbReference type="STRING" id="1164594.SAMN05216204_11662"/>
<evidence type="ECO:0000256" key="13">
    <source>
        <dbReference type="SAM" id="MobiDB-lite"/>
    </source>
</evidence>
<sequence length="723" mass="79150">MSLFIPFRLTALAAALSICLPALAQDKPATTKPEDSKKIQQVEVKGSADSYDPRRDDTATKVVVNSDEIVKYGDTSVLDVLKRVPGITVNSANGRGGEIRMRGLGSGYTQVLVNGERAPAGFTLEALAPESIERIEVLRAASAEFSTQSVAGTINIILKRSVKNRLREVKLAAQASSSSFGPNANLQMSDRDGGFSYSVSASAAQERFDSEATGIEVGTAPGGATDMLRTLAMPQDGQFTFLNLSPRLNWTLAPDNTITSQSFISANRFRNNVHQRTTTLIGSAPLQPDLRTHMGNEGASLATDLSWARKFADGAKLDLKLGISGSEGENLSDRRGAGLDTRVVSENTDRGFKATGKYTRTLDKGHTLAFGWDGSVDDRDDERVERAVFAGPAGQLPDEFTEARVKRLAVFGQDEWNITPQWSMYLGARWEGIRTHVEGNTFGKVDASSSVWSPIMQTLYKLPGSKGKGGDQFRLALTRTYKAPGIGNLSPNRRTSENNSSTQPDYVGNPNLKPELAFGVDISYEHYWAEGALVSVSASSRRISDFTRSLTYFDGARWVVTPSNQDSAVTRTLEIETKFPLKAVMVDAPPIDLRASINRNWSRVESVPGPNNRLDQQTPLTVNLGADYKAGSLSAGGSFAYRTGGQVRSSLNQYVYTWARRDLEAYALWKFDPKRQLRVALANVLGDDFFYENTYADPRFGTQTRSVIFPNSIRVRATYELKF</sequence>
<accession>A0A1I1PLP9</accession>
<dbReference type="OrthoDB" id="8671598at2"/>
<keyword evidence="6 14" id="KW-0732">Signal</keyword>
<feature type="region of interest" description="Disordered" evidence="13">
    <location>
        <begin position="484"/>
        <end position="508"/>
    </location>
</feature>
<dbReference type="GO" id="GO:0015344">
    <property type="term" value="F:siderophore uptake transmembrane transporter activity"/>
    <property type="evidence" value="ECO:0007669"/>
    <property type="project" value="TreeGrafter"/>
</dbReference>
<dbReference type="InterPro" id="IPR036942">
    <property type="entry name" value="Beta-barrel_TonB_sf"/>
</dbReference>
<proteinExistence type="inferred from homology"/>
<gene>
    <name evidence="17" type="ORF">SAMN05216204_11662</name>
</gene>
<dbReference type="PANTHER" id="PTHR30069:SF29">
    <property type="entry name" value="HEMOGLOBIN AND HEMOGLOBIN-HAPTOGLOBIN-BINDING PROTEIN 1-RELATED"/>
    <property type="match status" value="1"/>
</dbReference>
<evidence type="ECO:0000256" key="12">
    <source>
        <dbReference type="RuleBase" id="RU003357"/>
    </source>
</evidence>
<dbReference type="GO" id="GO:0009279">
    <property type="term" value="C:cell outer membrane"/>
    <property type="evidence" value="ECO:0007669"/>
    <property type="project" value="UniProtKB-SubCell"/>
</dbReference>
<dbReference type="GO" id="GO:0044718">
    <property type="term" value="P:siderophore transmembrane transport"/>
    <property type="evidence" value="ECO:0007669"/>
    <property type="project" value="TreeGrafter"/>
</dbReference>
<evidence type="ECO:0000256" key="14">
    <source>
        <dbReference type="SAM" id="SignalP"/>
    </source>
</evidence>
<dbReference type="PANTHER" id="PTHR30069">
    <property type="entry name" value="TONB-DEPENDENT OUTER MEMBRANE RECEPTOR"/>
    <property type="match status" value="1"/>
</dbReference>
<dbReference type="RefSeq" id="WP_091875259.1">
    <property type="nucleotide sequence ID" value="NZ_FOLD01000016.1"/>
</dbReference>
<evidence type="ECO:0000256" key="2">
    <source>
        <dbReference type="ARBA" id="ARBA00009810"/>
    </source>
</evidence>
<evidence type="ECO:0000256" key="3">
    <source>
        <dbReference type="ARBA" id="ARBA00022448"/>
    </source>
</evidence>
<evidence type="ECO:0000256" key="10">
    <source>
        <dbReference type="ARBA" id="ARBA00023237"/>
    </source>
</evidence>
<dbReference type="Pfam" id="PF00593">
    <property type="entry name" value="TonB_dep_Rec_b-barrel"/>
    <property type="match status" value="1"/>
</dbReference>
<evidence type="ECO:0000259" key="16">
    <source>
        <dbReference type="Pfam" id="PF07715"/>
    </source>
</evidence>
<keyword evidence="4 11" id="KW-1134">Transmembrane beta strand</keyword>
<keyword evidence="8 11" id="KW-0472">Membrane</keyword>
<name>A0A1I1PLP9_9BURK</name>
<feature type="signal peptide" evidence="14">
    <location>
        <begin position="1"/>
        <end position="24"/>
    </location>
</feature>
<evidence type="ECO:0000256" key="4">
    <source>
        <dbReference type="ARBA" id="ARBA00022452"/>
    </source>
</evidence>
<dbReference type="PROSITE" id="PS52016">
    <property type="entry name" value="TONB_DEPENDENT_REC_3"/>
    <property type="match status" value="1"/>
</dbReference>
<feature type="domain" description="TonB-dependent receptor plug" evidence="16">
    <location>
        <begin position="55"/>
        <end position="153"/>
    </location>
</feature>
<comment type="similarity">
    <text evidence="2 11 12">Belongs to the TonB-dependent receptor family.</text>
</comment>
<keyword evidence="3 11" id="KW-0813">Transport</keyword>
<feature type="region of interest" description="Disordered" evidence="13">
    <location>
        <begin position="27"/>
        <end position="57"/>
    </location>
</feature>
<dbReference type="Gene3D" id="2.170.130.10">
    <property type="entry name" value="TonB-dependent receptor, plug domain"/>
    <property type="match status" value="1"/>
</dbReference>
<dbReference type="Gene3D" id="2.40.170.20">
    <property type="entry name" value="TonB-dependent receptor, beta-barrel domain"/>
    <property type="match status" value="1"/>
</dbReference>
<protein>
    <submittedName>
        <fullName evidence="17">Outer membrane receptor for ferrienterochelin and colicins</fullName>
    </submittedName>
</protein>
<evidence type="ECO:0000256" key="11">
    <source>
        <dbReference type="PROSITE-ProRule" id="PRU01360"/>
    </source>
</evidence>
<evidence type="ECO:0000256" key="5">
    <source>
        <dbReference type="ARBA" id="ARBA00022692"/>
    </source>
</evidence>